<dbReference type="EMBL" id="BMVW01000007">
    <property type="protein sequence ID" value="GGZ15316.1"/>
    <property type="molecule type" value="Genomic_DNA"/>
</dbReference>
<evidence type="ECO:0000256" key="2">
    <source>
        <dbReference type="ARBA" id="ARBA00022475"/>
    </source>
</evidence>
<name>A0A918PLK5_9ACTN</name>
<dbReference type="Pfam" id="PF09678">
    <property type="entry name" value="Caa3_CtaG"/>
    <property type="match status" value="1"/>
</dbReference>
<feature type="transmembrane region" description="Helical" evidence="6">
    <location>
        <begin position="6"/>
        <end position="27"/>
    </location>
</feature>
<keyword evidence="3 6" id="KW-0812">Transmembrane</keyword>
<dbReference type="RefSeq" id="WP_189860779.1">
    <property type="nucleotide sequence ID" value="NZ_BMVW01000007.1"/>
</dbReference>
<dbReference type="GO" id="GO:0005886">
    <property type="term" value="C:plasma membrane"/>
    <property type="evidence" value="ECO:0007669"/>
    <property type="project" value="UniProtKB-SubCell"/>
</dbReference>
<evidence type="ECO:0000256" key="5">
    <source>
        <dbReference type="ARBA" id="ARBA00023136"/>
    </source>
</evidence>
<keyword evidence="4 6" id="KW-1133">Transmembrane helix</keyword>
<evidence type="ECO:0000313" key="8">
    <source>
        <dbReference type="Proteomes" id="UP000622166"/>
    </source>
</evidence>
<comment type="caution">
    <text evidence="7">The sequence shown here is derived from an EMBL/GenBank/DDBJ whole genome shotgun (WGS) entry which is preliminary data.</text>
</comment>
<reference evidence="7" key="2">
    <citation type="submission" date="2020-09" db="EMBL/GenBank/DDBJ databases">
        <authorList>
            <person name="Sun Q."/>
            <person name="Ohkuma M."/>
        </authorList>
    </citation>
    <scope>NUCLEOTIDE SEQUENCE</scope>
    <source>
        <strain evidence="7">JCM 4815</strain>
    </source>
</reference>
<feature type="transmembrane region" description="Helical" evidence="6">
    <location>
        <begin position="175"/>
        <end position="195"/>
    </location>
</feature>
<protein>
    <submittedName>
        <fullName evidence="7">Membrane protein</fullName>
    </submittedName>
</protein>
<evidence type="ECO:0000313" key="7">
    <source>
        <dbReference type="EMBL" id="GGZ15316.1"/>
    </source>
</evidence>
<dbReference type="Proteomes" id="UP000622166">
    <property type="component" value="Unassembled WGS sequence"/>
</dbReference>
<evidence type="ECO:0000256" key="4">
    <source>
        <dbReference type="ARBA" id="ARBA00022989"/>
    </source>
</evidence>
<dbReference type="InterPro" id="IPR019108">
    <property type="entry name" value="Caa3_assmbl_CtaG-rel"/>
</dbReference>
<sequence>MTAAVAAVAVSAALCCALYTYAAGLLRRRGDTWARGRDAVCWLGGAVLVCSVAVPWGSYLPPFTAHTVAHLGAGMVAPLLVVLARPVTLALRTVPVAVRRGLVALTGTGAVRFLVLPPVAAVIDVGGLWLLYRAPLPAGVHHSPLLYAHLFTAGTLFAFSVLALDPLRHRPGLPLRAGTLLAAAAAHSVLARSLWAAGPPGTAYTAADLHLASQLMYYGGDLVEIAAAVVMAHQWYRAEGRALYRYRRRTPSPVTAPVTAPVPPPPPAP</sequence>
<comment type="subcellular location">
    <subcellularLocation>
        <location evidence="1">Cell membrane</location>
        <topology evidence="1">Multi-pass membrane protein</topology>
    </subcellularLocation>
</comment>
<dbReference type="AlphaFoldDB" id="A0A918PLK5"/>
<gene>
    <name evidence="7" type="ORF">GCM10010365_38790</name>
</gene>
<keyword evidence="2" id="KW-1003">Cell membrane</keyword>
<feature type="transmembrane region" description="Helical" evidence="6">
    <location>
        <begin position="71"/>
        <end position="91"/>
    </location>
</feature>
<feature type="transmembrane region" description="Helical" evidence="6">
    <location>
        <begin position="39"/>
        <end position="59"/>
    </location>
</feature>
<evidence type="ECO:0000256" key="6">
    <source>
        <dbReference type="SAM" id="Phobius"/>
    </source>
</evidence>
<proteinExistence type="predicted"/>
<reference evidence="7" key="1">
    <citation type="journal article" date="2014" name="Int. J. Syst. Evol. Microbiol.">
        <title>Complete genome sequence of Corynebacterium casei LMG S-19264T (=DSM 44701T), isolated from a smear-ripened cheese.</title>
        <authorList>
            <consortium name="US DOE Joint Genome Institute (JGI-PGF)"/>
            <person name="Walter F."/>
            <person name="Albersmeier A."/>
            <person name="Kalinowski J."/>
            <person name="Ruckert C."/>
        </authorList>
    </citation>
    <scope>NUCLEOTIDE SEQUENCE</scope>
    <source>
        <strain evidence="7">JCM 4815</strain>
    </source>
</reference>
<accession>A0A918PLK5</accession>
<feature type="transmembrane region" description="Helical" evidence="6">
    <location>
        <begin position="144"/>
        <end position="163"/>
    </location>
</feature>
<organism evidence="7 8">
    <name type="scientific">Streptomyces poonensis</name>
    <dbReference type="NCBI Taxonomy" id="68255"/>
    <lineage>
        <taxon>Bacteria</taxon>
        <taxon>Bacillati</taxon>
        <taxon>Actinomycetota</taxon>
        <taxon>Actinomycetes</taxon>
        <taxon>Kitasatosporales</taxon>
        <taxon>Streptomycetaceae</taxon>
        <taxon>Streptomyces</taxon>
    </lineage>
</organism>
<evidence type="ECO:0000256" key="3">
    <source>
        <dbReference type="ARBA" id="ARBA00022692"/>
    </source>
</evidence>
<feature type="transmembrane region" description="Helical" evidence="6">
    <location>
        <begin position="215"/>
        <end position="236"/>
    </location>
</feature>
<keyword evidence="8" id="KW-1185">Reference proteome</keyword>
<evidence type="ECO:0000256" key="1">
    <source>
        <dbReference type="ARBA" id="ARBA00004651"/>
    </source>
</evidence>
<feature type="transmembrane region" description="Helical" evidence="6">
    <location>
        <begin position="111"/>
        <end position="132"/>
    </location>
</feature>
<keyword evidence="5 6" id="KW-0472">Membrane</keyword>